<dbReference type="RefSeq" id="YP_164122.1">
    <property type="nucleotide sequence ID" value="NC_006549.1"/>
</dbReference>
<dbReference type="KEGG" id="vg:3197123"/>
<name>Q5YFN8_9VIRU</name>
<reference evidence="1 2" key="1">
    <citation type="journal article" date="2004" name="J. Virol.">
        <title>Functional genomics analysis of Singapore grouper iridovirus: complete sequence determination and proteomic analysis.</title>
        <authorList>
            <person name="Song W.J."/>
            <person name="Qin Q.W."/>
            <person name="Qiu J."/>
            <person name="Huang C.H."/>
            <person name="Wang F."/>
            <person name="Hew C.L."/>
        </authorList>
    </citation>
    <scope>NUCLEOTIDE SEQUENCE [LARGE SCALE GENOMIC DNA]</scope>
</reference>
<protein>
    <submittedName>
        <fullName evidence="1">Uncharacterized protein</fullName>
    </submittedName>
</protein>
<evidence type="ECO:0000313" key="1">
    <source>
        <dbReference type="EMBL" id="AAS18042.1"/>
    </source>
</evidence>
<sequence length="163" mass="17078">MTRSTSAAPNIGSGGMGRAAEVLSGGHLPAFFTIPFNVSRVTLANGKSNSEEGLARNMSVNPLYSFRMVISENPVFSPVCTAAPRIMVSSLTNTWSSLTIGALPLDTSKSISSGRCLILSFRAFLAVCTISFSSSECLASFRVSCTIETMAACILPVGVNIIS</sequence>
<organism evidence="1 2">
    <name type="scientific">Singapore grouper iridovirus</name>
    <dbReference type="NCBI Taxonomy" id="262968"/>
    <lineage>
        <taxon>Viruses</taxon>
        <taxon>Varidnaviria</taxon>
        <taxon>Bamfordvirae</taxon>
        <taxon>Nucleocytoviricota</taxon>
        <taxon>Megaviricetes</taxon>
        <taxon>Pimascovirales</taxon>
        <taxon>Pimascovirales incertae sedis</taxon>
        <taxon>Iridoviridae</taxon>
        <taxon>Alphairidovirinae</taxon>
        <taxon>Ranavirus</taxon>
        <taxon>Ranavirus epinephelus1</taxon>
    </lineage>
</organism>
<accession>Q5YFN8</accession>
<proteinExistence type="predicted"/>
<evidence type="ECO:0000313" key="2">
    <source>
        <dbReference type="Proteomes" id="UP000172127"/>
    </source>
</evidence>
<keyword evidence="2" id="KW-1185">Reference proteome</keyword>
<dbReference type="Proteomes" id="UP000172127">
    <property type="component" value="Segment"/>
</dbReference>
<dbReference type="GeneID" id="3197123"/>
<dbReference type="EMBL" id="AY521625">
    <property type="protein sequence ID" value="AAS18042.1"/>
    <property type="molecule type" value="Genomic_DNA"/>
</dbReference>
<gene>
    <name evidence="1" type="ORF">ORF027L</name>
</gene>